<evidence type="ECO:0000256" key="14">
    <source>
        <dbReference type="ARBA" id="ARBA00022989"/>
    </source>
</evidence>
<keyword evidence="14 22" id="KW-1133">Transmembrane helix</keyword>
<dbReference type="GO" id="GO:0002755">
    <property type="term" value="P:MyD88-dependent toll-like receptor signaling pathway"/>
    <property type="evidence" value="ECO:0007669"/>
    <property type="project" value="TreeGrafter"/>
</dbReference>
<dbReference type="SUPFAM" id="SSF52058">
    <property type="entry name" value="L domain-like"/>
    <property type="match status" value="2"/>
</dbReference>
<keyword evidence="16 21" id="KW-0675">Receptor</keyword>
<dbReference type="InterPro" id="IPR003591">
    <property type="entry name" value="Leu-rich_rpt_typical-subtyp"/>
</dbReference>
<dbReference type="GO" id="GO:0032497">
    <property type="term" value="P:detection of lipopolysaccharide"/>
    <property type="evidence" value="ECO:0007669"/>
    <property type="project" value="TreeGrafter"/>
</dbReference>
<evidence type="ECO:0000256" key="13">
    <source>
        <dbReference type="ARBA" id="ARBA00022859"/>
    </source>
</evidence>
<dbReference type="InterPro" id="IPR000157">
    <property type="entry name" value="TIR_dom"/>
</dbReference>
<evidence type="ECO:0000256" key="7">
    <source>
        <dbReference type="ARBA" id="ARBA00022614"/>
    </source>
</evidence>
<keyword evidence="15 22" id="KW-0472">Membrane</keyword>
<feature type="transmembrane region" description="Helical" evidence="22">
    <location>
        <begin position="643"/>
        <end position="663"/>
    </location>
</feature>
<dbReference type="PROSITE" id="PS51450">
    <property type="entry name" value="LRR"/>
    <property type="match status" value="1"/>
</dbReference>
<dbReference type="Proteomes" id="UP000694427">
    <property type="component" value="Unplaced"/>
</dbReference>
<evidence type="ECO:0000256" key="9">
    <source>
        <dbReference type="ARBA" id="ARBA00022729"/>
    </source>
</evidence>
<dbReference type="PANTHER" id="PTHR24365">
    <property type="entry name" value="TOLL-LIKE RECEPTOR"/>
    <property type="match status" value="1"/>
</dbReference>
<accession>A0A8C1N1Y9</accession>
<evidence type="ECO:0000256" key="16">
    <source>
        <dbReference type="ARBA" id="ARBA00023170"/>
    </source>
</evidence>
<evidence type="ECO:0000313" key="24">
    <source>
        <dbReference type="Ensembl" id="ENSCCRP00010084216.1"/>
    </source>
</evidence>
<keyword evidence="7" id="KW-0433">Leucine-rich repeat</keyword>
<reference evidence="24" key="1">
    <citation type="submission" date="2025-08" db="UniProtKB">
        <authorList>
            <consortium name="Ensembl"/>
        </authorList>
    </citation>
    <scope>IDENTIFICATION</scope>
</reference>
<dbReference type="PIRSF" id="PIRSF037595">
    <property type="entry name" value="Toll-like_receptor"/>
    <property type="match status" value="1"/>
</dbReference>
<dbReference type="GO" id="GO:0001726">
    <property type="term" value="C:ruffle"/>
    <property type="evidence" value="ECO:0007669"/>
    <property type="project" value="UniProtKB-SubCell"/>
</dbReference>
<dbReference type="GO" id="GO:0001875">
    <property type="term" value="F:lipopolysaccharide immune receptor activity"/>
    <property type="evidence" value="ECO:0007669"/>
    <property type="project" value="TreeGrafter"/>
</dbReference>
<dbReference type="GO" id="GO:0005886">
    <property type="term" value="C:plasma membrane"/>
    <property type="evidence" value="ECO:0007669"/>
    <property type="project" value="UniProtKB-SubCell"/>
</dbReference>
<evidence type="ECO:0000256" key="4">
    <source>
        <dbReference type="ARBA" id="ARBA00009634"/>
    </source>
</evidence>
<reference evidence="24" key="2">
    <citation type="submission" date="2025-09" db="UniProtKB">
        <authorList>
            <consortium name="Ensembl"/>
        </authorList>
    </citation>
    <scope>IDENTIFICATION</scope>
</reference>
<dbReference type="GO" id="GO:0006954">
    <property type="term" value="P:inflammatory response"/>
    <property type="evidence" value="ECO:0007669"/>
    <property type="project" value="UniProtKB-UniRule"/>
</dbReference>
<keyword evidence="18 21" id="KW-0395">Inflammatory response</keyword>
<name>A0A8C1N1Y9_CYPCA</name>
<dbReference type="FunFam" id="3.40.50.10140:FF:000006">
    <property type="entry name" value="Toll-like receptor 4"/>
    <property type="match status" value="1"/>
</dbReference>
<organism evidence="24 25">
    <name type="scientific">Cyprinus carpio</name>
    <name type="common">Common carp</name>
    <dbReference type="NCBI Taxonomy" id="7962"/>
    <lineage>
        <taxon>Eukaryota</taxon>
        <taxon>Metazoa</taxon>
        <taxon>Chordata</taxon>
        <taxon>Craniata</taxon>
        <taxon>Vertebrata</taxon>
        <taxon>Euteleostomi</taxon>
        <taxon>Actinopterygii</taxon>
        <taxon>Neopterygii</taxon>
        <taxon>Teleostei</taxon>
        <taxon>Ostariophysi</taxon>
        <taxon>Cypriniformes</taxon>
        <taxon>Cyprinidae</taxon>
        <taxon>Cyprininae</taxon>
        <taxon>Cyprinus</taxon>
    </lineage>
</organism>
<evidence type="ECO:0000256" key="5">
    <source>
        <dbReference type="ARBA" id="ARBA00022475"/>
    </source>
</evidence>
<keyword evidence="17" id="KW-0325">Glycoprotein</keyword>
<dbReference type="Ensembl" id="ENSCCRT00010093419.1">
    <property type="protein sequence ID" value="ENSCCRP00010084216.1"/>
    <property type="gene ID" value="ENSCCRG00010036775.1"/>
</dbReference>
<dbReference type="Pfam" id="PF01582">
    <property type="entry name" value="TIR"/>
    <property type="match status" value="1"/>
</dbReference>
<evidence type="ECO:0000256" key="22">
    <source>
        <dbReference type="SAM" id="Phobius"/>
    </source>
</evidence>
<evidence type="ECO:0000256" key="19">
    <source>
        <dbReference type="ARBA" id="ARBA00023273"/>
    </source>
</evidence>
<evidence type="ECO:0000256" key="15">
    <source>
        <dbReference type="ARBA" id="ARBA00023136"/>
    </source>
</evidence>
<dbReference type="Pfam" id="PF13855">
    <property type="entry name" value="LRR_8"/>
    <property type="match status" value="2"/>
</dbReference>
<comment type="similarity">
    <text evidence="4 21">Belongs to the Toll-like receptor family.</text>
</comment>
<dbReference type="PANTHER" id="PTHR24365:SF521">
    <property type="entry name" value="TOLL-LIKE RECEPTOR 4"/>
    <property type="match status" value="1"/>
</dbReference>
<keyword evidence="19" id="KW-0966">Cell projection</keyword>
<evidence type="ECO:0000259" key="23">
    <source>
        <dbReference type="PROSITE" id="PS50104"/>
    </source>
</evidence>
<evidence type="ECO:0000256" key="6">
    <source>
        <dbReference type="ARBA" id="ARBA00022588"/>
    </source>
</evidence>
<keyword evidence="5" id="KW-1003">Cell membrane</keyword>
<evidence type="ECO:0000256" key="12">
    <source>
        <dbReference type="ARBA" id="ARBA00022843"/>
    </source>
</evidence>
<dbReference type="GO" id="GO:0046696">
    <property type="term" value="C:lipopolysaccharide receptor complex"/>
    <property type="evidence" value="ECO:0007669"/>
    <property type="project" value="TreeGrafter"/>
</dbReference>
<dbReference type="AlphaFoldDB" id="A0A8C1N1Y9"/>
<keyword evidence="9" id="KW-0732">Signal</keyword>
<evidence type="ECO:0000256" key="11">
    <source>
        <dbReference type="ARBA" id="ARBA00022753"/>
    </source>
</evidence>
<evidence type="ECO:0000313" key="25">
    <source>
        <dbReference type="Proteomes" id="UP000694427"/>
    </source>
</evidence>
<evidence type="ECO:0000256" key="8">
    <source>
        <dbReference type="ARBA" id="ARBA00022692"/>
    </source>
</evidence>
<dbReference type="GO" id="GO:0004888">
    <property type="term" value="F:transmembrane signaling receptor activity"/>
    <property type="evidence" value="ECO:0007669"/>
    <property type="project" value="InterPro"/>
</dbReference>
<evidence type="ECO:0000256" key="1">
    <source>
        <dbReference type="ARBA" id="ARBA00004251"/>
    </source>
</evidence>
<dbReference type="GO" id="GO:0005769">
    <property type="term" value="C:early endosome"/>
    <property type="evidence" value="ECO:0007669"/>
    <property type="project" value="UniProtKB-SubCell"/>
</dbReference>
<dbReference type="Gene3D" id="3.40.50.10140">
    <property type="entry name" value="Toll/interleukin-1 receptor homology (TIR) domain"/>
    <property type="match status" value="1"/>
</dbReference>
<evidence type="ECO:0000256" key="21">
    <source>
        <dbReference type="PIRNR" id="PIRNR037595"/>
    </source>
</evidence>
<dbReference type="SMART" id="SM00255">
    <property type="entry name" value="TIR"/>
    <property type="match status" value="1"/>
</dbReference>
<dbReference type="Gene3D" id="3.80.10.10">
    <property type="entry name" value="Ribonuclease Inhibitor"/>
    <property type="match status" value="1"/>
</dbReference>
<keyword evidence="25" id="KW-1185">Reference proteome</keyword>
<keyword evidence="10" id="KW-0677">Repeat</keyword>
<evidence type="ECO:0000256" key="20">
    <source>
        <dbReference type="ARBA" id="ARBA00040109"/>
    </source>
</evidence>
<dbReference type="InterPro" id="IPR035897">
    <property type="entry name" value="Toll_tir_struct_dom_sf"/>
</dbReference>
<protein>
    <recommendedName>
        <fullName evidence="20">Toll-like receptor 4</fullName>
    </recommendedName>
</protein>
<dbReference type="GO" id="GO:0050829">
    <property type="term" value="P:defense response to Gram-negative bacterium"/>
    <property type="evidence" value="ECO:0007669"/>
    <property type="project" value="TreeGrafter"/>
</dbReference>
<evidence type="ECO:0000256" key="2">
    <source>
        <dbReference type="ARBA" id="ARBA00004412"/>
    </source>
</evidence>
<evidence type="ECO:0000256" key="10">
    <source>
        <dbReference type="ARBA" id="ARBA00022737"/>
    </source>
</evidence>
<dbReference type="SMART" id="SM00369">
    <property type="entry name" value="LRR_TYP"/>
    <property type="match status" value="7"/>
</dbReference>
<feature type="domain" description="TIR" evidence="23">
    <location>
        <begin position="687"/>
        <end position="830"/>
    </location>
</feature>
<dbReference type="GO" id="GO:0034142">
    <property type="term" value="P:toll-like receptor 4 signaling pathway"/>
    <property type="evidence" value="ECO:0007669"/>
    <property type="project" value="TreeGrafter"/>
</dbReference>
<keyword evidence="11" id="KW-0967">Endosome</keyword>
<proteinExistence type="inferred from homology"/>
<dbReference type="GO" id="GO:0001530">
    <property type="term" value="F:lipopolysaccharide binding"/>
    <property type="evidence" value="ECO:0007669"/>
    <property type="project" value="TreeGrafter"/>
</dbReference>
<keyword evidence="12" id="KW-0832">Ubl conjugation</keyword>
<evidence type="ECO:0000256" key="3">
    <source>
        <dbReference type="ARBA" id="ARBA00004466"/>
    </source>
</evidence>
<dbReference type="InterPro" id="IPR032675">
    <property type="entry name" value="LRR_dom_sf"/>
</dbReference>
<keyword evidence="8 22" id="KW-0812">Transmembrane</keyword>
<keyword evidence="6 21" id="KW-0399">Innate immunity</keyword>
<sequence>MTSTKAGSHFYDRLRSLKMNFFTVSAFMVYFSISAGESCIKITENQHYSCMGRNLSYIPPSIPSPIQTLDFSFNVLKLLQKTVFPVLSFLRVLDLSRCQIEHIENDTFYNVKNLTTLILTGNPITYFGPGCLNFLHNLQRLVLVDVGLSSLQLQMNNLPKLQELRVGTNNIQSMSLPPFMSTFKDFSLLDLHANNISIIKTDHTAVLREIGRNMTLILSLNPLLYIEQGAFKDIYLRELDIRSAFVSSAAQKAGLKSLYGLNVKRLMFGKYRCDYKIISSDAHYLDGLCFINVHEVYYYMKERHDVPVNIFRCMINATIVAVKGGIIREIANVPFHEIKELYLISSQLDTVPGKQLSHLHTLEKLVFTDNVATQIPDFIDMPKLQYVDLSSNQITSTSCCSFFSGTPELRYLNLSLNPQIGLCGFIGIGLDSLEILDFHHTRVVGMGYLSLFSNLKYLRYLDVSYSSITFVNIYCSYGLSNLKILKMAGNNFQGDVARYLFNNLTFLEHLDMSYCLVVELYPSSIKNLQRLRLLNLRGNNLMTIDFLALPILKQLTSLYVDKNSITSVPLYVLQNLPANLSEFDLSSNPIDCSCSQTDFISWIIQNQNILKQPDNIFCKTFSPSSDFRATDFDTDSCVHKKRLTIVLSVCFVTVVVLSSLLVYRFQFHLQYCCILLRGYRTPAQQECSYDAFVIFSSYDGVWVMNELMENLENGVPPIQLCLHMRDFQAGKSIASNIIDEGIMGSRKIIVVVSQHFIDSAWCRFEFELALSRFMMERSANIIIIILEDVEERKTKKVFGLHKHLKKNTYLKWSRDPLRKMRFWIRLRKAIIATNQ</sequence>
<dbReference type="PROSITE" id="PS50104">
    <property type="entry name" value="TIR"/>
    <property type="match status" value="1"/>
</dbReference>
<keyword evidence="13 21" id="KW-0391">Immunity</keyword>
<evidence type="ECO:0000256" key="17">
    <source>
        <dbReference type="ARBA" id="ARBA00023180"/>
    </source>
</evidence>
<dbReference type="InterPro" id="IPR001611">
    <property type="entry name" value="Leu-rich_rpt"/>
</dbReference>
<dbReference type="GO" id="GO:0045087">
    <property type="term" value="P:innate immune response"/>
    <property type="evidence" value="ECO:0007669"/>
    <property type="project" value="UniProtKB-UniRule"/>
</dbReference>
<evidence type="ECO:0000256" key="18">
    <source>
        <dbReference type="ARBA" id="ARBA00023198"/>
    </source>
</evidence>
<dbReference type="SUPFAM" id="SSF52200">
    <property type="entry name" value="Toll/Interleukin receptor TIR domain"/>
    <property type="match status" value="1"/>
</dbReference>
<dbReference type="InterPro" id="IPR017241">
    <property type="entry name" value="Toll-like_receptor"/>
</dbReference>
<comment type="subcellular location">
    <subcellularLocation>
        <location evidence="1">Cell membrane</location>
        <topology evidence="1">Single-pass type I membrane protein</topology>
    </subcellularLocation>
    <subcellularLocation>
        <location evidence="3">Cell projection</location>
        <location evidence="3">Ruffle</location>
    </subcellularLocation>
    <subcellularLocation>
        <location evidence="2">Early endosome</location>
    </subcellularLocation>
</comment>